<organism evidence="1 2">
    <name type="scientific">Edaphosphingomonas haloaromaticamans</name>
    <dbReference type="NCBI Taxonomy" id="653954"/>
    <lineage>
        <taxon>Bacteria</taxon>
        <taxon>Pseudomonadati</taxon>
        <taxon>Pseudomonadota</taxon>
        <taxon>Alphaproteobacteria</taxon>
        <taxon>Sphingomonadales</taxon>
        <taxon>Rhizorhabdaceae</taxon>
        <taxon>Edaphosphingomonas</taxon>
    </lineage>
</organism>
<keyword evidence="2" id="KW-1185">Reference proteome</keyword>
<dbReference type="EMBL" id="MIPT01000001">
    <property type="protein sequence ID" value="OHT20867.1"/>
    <property type="molecule type" value="Genomic_DNA"/>
</dbReference>
<evidence type="ECO:0000313" key="2">
    <source>
        <dbReference type="Proteomes" id="UP000179467"/>
    </source>
</evidence>
<sequence length="32" mass="3578">MPDRPAMDSLRPEGRATFLMLPLDSARYASVI</sequence>
<reference evidence="1 2" key="1">
    <citation type="submission" date="2016-09" db="EMBL/GenBank/DDBJ databases">
        <title>Metabolic pathway, cell adaptation mechanisms and a novel monoxygenase revealed through proteogenomic-transcription analysis of a Sphingomonas haloaromaticamans strain degrading the fungicide ortho-phenylphenol.</title>
        <authorList>
            <person name="Perruchon C."/>
            <person name="Papadopoulou E.S."/>
            <person name="Rousidou C."/>
            <person name="Vasileiadis S."/>
            <person name="Tanou G."/>
            <person name="Amoutzias G."/>
            <person name="Molassiotis A."/>
            <person name="Karpouzas D.G."/>
        </authorList>
    </citation>
    <scope>NUCLEOTIDE SEQUENCE [LARGE SCALE GENOMIC DNA]</scope>
    <source>
        <strain evidence="1 2">P3</strain>
    </source>
</reference>
<accession>A0A1S1HFE8</accession>
<dbReference type="Proteomes" id="UP000179467">
    <property type="component" value="Unassembled WGS sequence"/>
</dbReference>
<dbReference type="AlphaFoldDB" id="A0A1S1HFE8"/>
<gene>
    <name evidence="1" type="ORF">BHE75_02871</name>
</gene>
<name>A0A1S1HFE8_9SPHN</name>
<evidence type="ECO:0000313" key="1">
    <source>
        <dbReference type="EMBL" id="OHT20867.1"/>
    </source>
</evidence>
<protein>
    <submittedName>
        <fullName evidence="1">Uncharacterized protein</fullName>
    </submittedName>
</protein>
<comment type="caution">
    <text evidence="1">The sequence shown here is derived from an EMBL/GenBank/DDBJ whole genome shotgun (WGS) entry which is preliminary data.</text>
</comment>
<proteinExistence type="predicted"/>